<keyword evidence="3" id="KW-1185">Reference proteome</keyword>
<protein>
    <recommendedName>
        <fullName evidence="4">Cyanovirin-N domain-containing protein</fullName>
    </recommendedName>
</protein>
<dbReference type="AlphaFoldDB" id="A0AAV9H281"/>
<accession>A0AAV9H281</accession>
<comment type="caution">
    <text evidence="2">The sequence shown here is derived from an EMBL/GenBank/DDBJ whole genome shotgun (WGS) entry which is preliminary data.</text>
</comment>
<dbReference type="EMBL" id="MU865915">
    <property type="protein sequence ID" value="KAK4454916.1"/>
    <property type="molecule type" value="Genomic_DNA"/>
</dbReference>
<feature type="signal peptide" evidence="1">
    <location>
        <begin position="1"/>
        <end position="17"/>
    </location>
</feature>
<reference evidence="2" key="1">
    <citation type="journal article" date="2023" name="Mol. Phylogenet. Evol.">
        <title>Genome-scale phylogeny and comparative genomics of the fungal order Sordariales.</title>
        <authorList>
            <person name="Hensen N."/>
            <person name="Bonometti L."/>
            <person name="Westerberg I."/>
            <person name="Brannstrom I.O."/>
            <person name="Guillou S."/>
            <person name="Cros-Aarteil S."/>
            <person name="Calhoun S."/>
            <person name="Haridas S."/>
            <person name="Kuo A."/>
            <person name="Mondo S."/>
            <person name="Pangilinan J."/>
            <person name="Riley R."/>
            <person name="LaButti K."/>
            <person name="Andreopoulos B."/>
            <person name="Lipzen A."/>
            <person name="Chen C."/>
            <person name="Yan M."/>
            <person name="Daum C."/>
            <person name="Ng V."/>
            <person name="Clum A."/>
            <person name="Steindorff A."/>
            <person name="Ohm R.A."/>
            <person name="Martin F."/>
            <person name="Silar P."/>
            <person name="Natvig D.O."/>
            <person name="Lalanne C."/>
            <person name="Gautier V."/>
            <person name="Ament-Velasquez S.L."/>
            <person name="Kruys A."/>
            <person name="Hutchinson M.I."/>
            <person name="Powell A.J."/>
            <person name="Barry K."/>
            <person name="Miller A.N."/>
            <person name="Grigoriev I.V."/>
            <person name="Debuchy R."/>
            <person name="Gladieux P."/>
            <person name="Hiltunen Thoren M."/>
            <person name="Johannesson H."/>
        </authorList>
    </citation>
    <scope>NUCLEOTIDE SEQUENCE</scope>
    <source>
        <strain evidence="2">PSN243</strain>
    </source>
</reference>
<evidence type="ECO:0000313" key="3">
    <source>
        <dbReference type="Proteomes" id="UP001321760"/>
    </source>
</evidence>
<organism evidence="2 3">
    <name type="scientific">Podospora aff. communis PSN243</name>
    <dbReference type="NCBI Taxonomy" id="3040156"/>
    <lineage>
        <taxon>Eukaryota</taxon>
        <taxon>Fungi</taxon>
        <taxon>Dikarya</taxon>
        <taxon>Ascomycota</taxon>
        <taxon>Pezizomycotina</taxon>
        <taxon>Sordariomycetes</taxon>
        <taxon>Sordariomycetidae</taxon>
        <taxon>Sordariales</taxon>
        <taxon>Podosporaceae</taxon>
        <taxon>Podospora</taxon>
    </lineage>
</organism>
<dbReference type="Proteomes" id="UP001321760">
    <property type="component" value="Unassembled WGS sequence"/>
</dbReference>
<sequence length="224" mass="24328">MQNILMTLGLMASIAIAIPTNDKYSIRSASDELTGPMAPMLFTGPVTVGGPDVELQGTAKEIYDQVLKLNPSYDPWDFPDFQASMAADGVTKAQWDEEHANGTLAVRSSANTLEARQSFDCNWGGWVRTWGDCIEGMDYLRRLGTAWCGAPAHACSRVSCSHNCGIFLCSQQNSEMRVHCKDIANDVGRIYTACGREVFGGAMNQLRGKMNFGSHATGVQSQSC</sequence>
<reference evidence="2" key="2">
    <citation type="submission" date="2023-05" db="EMBL/GenBank/DDBJ databases">
        <authorList>
            <consortium name="Lawrence Berkeley National Laboratory"/>
            <person name="Steindorff A."/>
            <person name="Hensen N."/>
            <person name="Bonometti L."/>
            <person name="Westerberg I."/>
            <person name="Brannstrom I.O."/>
            <person name="Guillou S."/>
            <person name="Cros-Aarteil S."/>
            <person name="Calhoun S."/>
            <person name="Haridas S."/>
            <person name="Kuo A."/>
            <person name="Mondo S."/>
            <person name="Pangilinan J."/>
            <person name="Riley R."/>
            <person name="Labutti K."/>
            <person name="Andreopoulos B."/>
            <person name="Lipzen A."/>
            <person name="Chen C."/>
            <person name="Yanf M."/>
            <person name="Daum C."/>
            <person name="Ng V."/>
            <person name="Clum A."/>
            <person name="Ohm R."/>
            <person name="Martin F."/>
            <person name="Silar P."/>
            <person name="Natvig D."/>
            <person name="Lalanne C."/>
            <person name="Gautier V."/>
            <person name="Ament-Velasquez S.L."/>
            <person name="Kruys A."/>
            <person name="Hutchinson M.I."/>
            <person name="Powell A.J."/>
            <person name="Barry K."/>
            <person name="Miller A.N."/>
            <person name="Grigoriev I.V."/>
            <person name="Debuchy R."/>
            <person name="Gladieux P."/>
            <person name="Thoren M.H."/>
            <person name="Johannesson H."/>
        </authorList>
    </citation>
    <scope>NUCLEOTIDE SEQUENCE</scope>
    <source>
        <strain evidence="2">PSN243</strain>
    </source>
</reference>
<evidence type="ECO:0000256" key="1">
    <source>
        <dbReference type="SAM" id="SignalP"/>
    </source>
</evidence>
<proteinExistence type="predicted"/>
<name>A0AAV9H281_9PEZI</name>
<feature type="chain" id="PRO_5043709665" description="Cyanovirin-N domain-containing protein" evidence="1">
    <location>
        <begin position="18"/>
        <end position="224"/>
    </location>
</feature>
<gene>
    <name evidence="2" type="ORF">QBC34DRAFT_464805</name>
</gene>
<evidence type="ECO:0008006" key="4">
    <source>
        <dbReference type="Google" id="ProtNLM"/>
    </source>
</evidence>
<evidence type="ECO:0000313" key="2">
    <source>
        <dbReference type="EMBL" id="KAK4454916.1"/>
    </source>
</evidence>
<keyword evidence="1" id="KW-0732">Signal</keyword>